<evidence type="ECO:0000313" key="4">
    <source>
        <dbReference type="Proteomes" id="UP001383192"/>
    </source>
</evidence>
<keyword evidence="2" id="KW-0812">Transmembrane</keyword>
<proteinExistence type="predicted"/>
<feature type="region of interest" description="Disordered" evidence="1">
    <location>
        <begin position="172"/>
        <end position="201"/>
    </location>
</feature>
<gene>
    <name evidence="3" type="primary">RPS6_8</name>
    <name evidence="3" type="ORF">VNI00_000384</name>
</gene>
<dbReference type="Proteomes" id="UP001383192">
    <property type="component" value="Unassembled WGS sequence"/>
</dbReference>
<keyword evidence="4" id="KW-1185">Reference proteome</keyword>
<evidence type="ECO:0000256" key="2">
    <source>
        <dbReference type="SAM" id="Phobius"/>
    </source>
</evidence>
<reference evidence="3 4" key="1">
    <citation type="submission" date="2024-01" db="EMBL/GenBank/DDBJ databases">
        <title>A draft genome for a cacao thread blight-causing isolate of Paramarasmius palmivorus.</title>
        <authorList>
            <person name="Baruah I.K."/>
            <person name="Bukari Y."/>
            <person name="Amoako-Attah I."/>
            <person name="Meinhardt L.W."/>
            <person name="Bailey B.A."/>
            <person name="Cohen S.P."/>
        </authorList>
    </citation>
    <scope>NUCLEOTIDE SEQUENCE [LARGE SCALE GENOMIC DNA]</scope>
    <source>
        <strain evidence="3 4">GH-12</strain>
    </source>
</reference>
<sequence>MLKFAKDDTTELGMSAISQAPSQTRTGLVVIALVIVTGLLLYHYLRRLYYPCLTLSELDNAQKSLKEVFDAANSALCLHGRESEDITHAKLCLDGRASDIRFDGLQRPPSFCNTRLGIEIELIPRIVEWHADAERLKKDIKIIVERITRHRINSQLSEITPTTADAQIVANTGREVAPQAPLRHRNRRPGDPMPEAAVGTN</sequence>
<accession>A0AAW0EF03</accession>
<comment type="caution">
    <text evidence="3">The sequence shown here is derived from an EMBL/GenBank/DDBJ whole genome shotgun (WGS) entry which is preliminary data.</text>
</comment>
<dbReference type="AlphaFoldDB" id="A0AAW0EF03"/>
<feature type="transmembrane region" description="Helical" evidence="2">
    <location>
        <begin position="27"/>
        <end position="45"/>
    </location>
</feature>
<keyword evidence="3" id="KW-0687">Ribonucleoprotein</keyword>
<protein>
    <submittedName>
        <fullName evidence="3">40S ribosomal protein S6</fullName>
    </submittedName>
</protein>
<keyword evidence="2" id="KW-1133">Transmembrane helix</keyword>
<name>A0AAW0EF03_9AGAR</name>
<evidence type="ECO:0000313" key="3">
    <source>
        <dbReference type="EMBL" id="KAK7062887.1"/>
    </source>
</evidence>
<dbReference type="EMBL" id="JAYKXP010000001">
    <property type="protein sequence ID" value="KAK7062887.1"/>
    <property type="molecule type" value="Genomic_DNA"/>
</dbReference>
<organism evidence="3 4">
    <name type="scientific">Paramarasmius palmivorus</name>
    <dbReference type="NCBI Taxonomy" id="297713"/>
    <lineage>
        <taxon>Eukaryota</taxon>
        <taxon>Fungi</taxon>
        <taxon>Dikarya</taxon>
        <taxon>Basidiomycota</taxon>
        <taxon>Agaricomycotina</taxon>
        <taxon>Agaricomycetes</taxon>
        <taxon>Agaricomycetidae</taxon>
        <taxon>Agaricales</taxon>
        <taxon>Marasmiineae</taxon>
        <taxon>Marasmiaceae</taxon>
        <taxon>Paramarasmius</taxon>
    </lineage>
</organism>
<keyword evidence="3" id="KW-0689">Ribosomal protein</keyword>
<keyword evidence="2" id="KW-0472">Membrane</keyword>
<dbReference type="GO" id="GO:0005840">
    <property type="term" value="C:ribosome"/>
    <property type="evidence" value="ECO:0007669"/>
    <property type="project" value="UniProtKB-KW"/>
</dbReference>
<evidence type="ECO:0000256" key="1">
    <source>
        <dbReference type="SAM" id="MobiDB-lite"/>
    </source>
</evidence>